<keyword evidence="2" id="KW-1185">Reference proteome</keyword>
<gene>
    <name evidence="1" type="ORF">EV421DRAFT_1689748</name>
</gene>
<proteinExistence type="predicted"/>
<sequence>VCKIAMFDTEFCLREGQCSDALSSLQTRLMACQHLIRYHNANVVGQRMSMRARTLIDTVSDRVNGASEKYRHARQAMVVLRGEDACTGFKRLEKDDIVAVQVQERDAKATKKLGRVGGCHSRSAPVVKDKPLKLSWIWTAMGGPEELDGGVHESVRVEWAKALARKTRWTEEVQILREEMRHTLLSLQFEAGEW</sequence>
<evidence type="ECO:0000313" key="1">
    <source>
        <dbReference type="EMBL" id="KAK0429918.1"/>
    </source>
</evidence>
<dbReference type="EMBL" id="JAUEPT010000189">
    <property type="protein sequence ID" value="KAK0429918.1"/>
    <property type="molecule type" value="Genomic_DNA"/>
</dbReference>
<reference evidence="1" key="1">
    <citation type="submission" date="2023-06" db="EMBL/GenBank/DDBJ databases">
        <authorList>
            <consortium name="Lawrence Berkeley National Laboratory"/>
            <person name="Ahrendt S."/>
            <person name="Sahu N."/>
            <person name="Indic B."/>
            <person name="Wong-Bajracharya J."/>
            <person name="Merenyi Z."/>
            <person name="Ke H.-M."/>
            <person name="Monk M."/>
            <person name="Kocsube S."/>
            <person name="Drula E."/>
            <person name="Lipzen A."/>
            <person name="Balint B."/>
            <person name="Henrissat B."/>
            <person name="Andreopoulos B."/>
            <person name="Martin F.M."/>
            <person name="Harder C.B."/>
            <person name="Rigling D."/>
            <person name="Ford K.L."/>
            <person name="Foster G.D."/>
            <person name="Pangilinan J."/>
            <person name="Papanicolaou A."/>
            <person name="Barry K."/>
            <person name="LaButti K."/>
            <person name="Viragh M."/>
            <person name="Koriabine M."/>
            <person name="Yan M."/>
            <person name="Riley R."/>
            <person name="Champramary S."/>
            <person name="Plett K.L."/>
            <person name="Tsai I.J."/>
            <person name="Slot J."/>
            <person name="Sipos G."/>
            <person name="Plett J."/>
            <person name="Nagy L.G."/>
            <person name="Grigoriev I.V."/>
        </authorList>
    </citation>
    <scope>NUCLEOTIDE SEQUENCE</scope>
    <source>
        <strain evidence="1">FPL87.14</strain>
    </source>
</reference>
<name>A0AA39MDK4_9AGAR</name>
<organism evidence="1 2">
    <name type="scientific">Armillaria borealis</name>
    <dbReference type="NCBI Taxonomy" id="47425"/>
    <lineage>
        <taxon>Eukaryota</taxon>
        <taxon>Fungi</taxon>
        <taxon>Dikarya</taxon>
        <taxon>Basidiomycota</taxon>
        <taxon>Agaricomycotina</taxon>
        <taxon>Agaricomycetes</taxon>
        <taxon>Agaricomycetidae</taxon>
        <taxon>Agaricales</taxon>
        <taxon>Marasmiineae</taxon>
        <taxon>Physalacriaceae</taxon>
        <taxon>Armillaria</taxon>
    </lineage>
</organism>
<comment type="caution">
    <text evidence="1">The sequence shown here is derived from an EMBL/GenBank/DDBJ whole genome shotgun (WGS) entry which is preliminary data.</text>
</comment>
<protein>
    <submittedName>
        <fullName evidence="1">Uncharacterized protein</fullName>
    </submittedName>
</protein>
<accession>A0AA39MDK4</accession>
<evidence type="ECO:0000313" key="2">
    <source>
        <dbReference type="Proteomes" id="UP001175226"/>
    </source>
</evidence>
<dbReference type="AlphaFoldDB" id="A0AA39MDK4"/>
<dbReference type="Proteomes" id="UP001175226">
    <property type="component" value="Unassembled WGS sequence"/>
</dbReference>
<feature type="non-terminal residue" evidence="1">
    <location>
        <position position="194"/>
    </location>
</feature>
<feature type="non-terminal residue" evidence="1">
    <location>
        <position position="1"/>
    </location>
</feature>